<dbReference type="Proteomes" id="UP000243499">
    <property type="component" value="Chromosome 4"/>
</dbReference>
<gene>
    <name evidence="2" type="ORF">PAHAL_4G066900</name>
</gene>
<name>A0A2T8JC02_9POAL</name>
<accession>A0A2T8JC02</accession>
<protein>
    <submittedName>
        <fullName evidence="2">Uncharacterized protein</fullName>
    </submittedName>
</protein>
<feature type="region of interest" description="Disordered" evidence="1">
    <location>
        <begin position="32"/>
        <end position="54"/>
    </location>
</feature>
<dbReference type="AlphaFoldDB" id="A0A2T8JC02"/>
<sequence>MTILGREPQTRNGCIGATEDRVKVKFDTTAGSIDGTSKASLLERAHHHCHSPTR</sequence>
<organism evidence="2">
    <name type="scientific">Panicum hallii</name>
    <dbReference type="NCBI Taxonomy" id="206008"/>
    <lineage>
        <taxon>Eukaryota</taxon>
        <taxon>Viridiplantae</taxon>
        <taxon>Streptophyta</taxon>
        <taxon>Embryophyta</taxon>
        <taxon>Tracheophyta</taxon>
        <taxon>Spermatophyta</taxon>
        <taxon>Magnoliopsida</taxon>
        <taxon>Liliopsida</taxon>
        <taxon>Poales</taxon>
        <taxon>Poaceae</taxon>
        <taxon>PACMAD clade</taxon>
        <taxon>Panicoideae</taxon>
        <taxon>Panicodae</taxon>
        <taxon>Paniceae</taxon>
        <taxon>Panicinae</taxon>
        <taxon>Panicum</taxon>
        <taxon>Panicum sect. Panicum</taxon>
    </lineage>
</organism>
<evidence type="ECO:0000313" key="2">
    <source>
        <dbReference type="EMBL" id="PVH47456.1"/>
    </source>
</evidence>
<dbReference type="Gramene" id="PVH47456">
    <property type="protein sequence ID" value="PVH47456"/>
    <property type="gene ID" value="PAHAL_4G066900"/>
</dbReference>
<evidence type="ECO:0000256" key="1">
    <source>
        <dbReference type="SAM" id="MobiDB-lite"/>
    </source>
</evidence>
<reference evidence="2" key="1">
    <citation type="submission" date="2018-04" db="EMBL/GenBank/DDBJ databases">
        <title>WGS assembly of Panicum hallii.</title>
        <authorList>
            <person name="Lovell J."/>
            <person name="Jenkins J."/>
            <person name="Lowry D."/>
            <person name="Mamidi S."/>
            <person name="Sreedasyam A."/>
            <person name="Weng X."/>
            <person name="Barry K."/>
            <person name="Bonette J."/>
            <person name="Campitelli B."/>
            <person name="Daum C."/>
            <person name="Gordon S."/>
            <person name="Gould B."/>
            <person name="Lipzen A."/>
            <person name="Macqueen A."/>
            <person name="Palacio-Mejia J."/>
            <person name="Plott C."/>
            <person name="Shakirov E."/>
            <person name="Shu S."/>
            <person name="Yoshinaga Y."/>
            <person name="Zane M."/>
            <person name="Rokhsar D."/>
            <person name="Grimwood J."/>
            <person name="Schmutz J."/>
            <person name="Juenger T."/>
        </authorList>
    </citation>
    <scope>NUCLEOTIDE SEQUENCE [LARGE SCALE GENOMIC DNA]</scope>
    <source>
        <strain evidence="2">FIL2</strain>
    </source>
</reference>
<feature type="compositionally biased region" description="Basic residues" evidence="1">
    <location>
        <begin position="45"/>
        <end position="54"/>
    </location>
</feature>
<proteinExistence type="predicted"/>
<dbReference type="EMBL" id="CM008049">
    <property type="protein sequence ID" value="PVH47456.1"/>
    <property type="molecule type" value="Genomic_DNA"/>
</dbReference>